<dbReference type="Gene3D" id="3.20.20.150">
    <property type="entry name" value="Divalent-metal-dependent TIM barrel enzymes"/>
    <property type="match status" value="1"/>
</dbReference>
<dbReference type="Pfam" id="PF01261">
    <property type="entry name" value="AP_endonuc_2"/>
    <property type="match status" value="1"/>
</dbReference>
<dbReference type="InterPro" id="IPR036237">
    <property type="entry name" value="Xyl_isomerase-like_sf"/>
</dbReference>
<keyword evidence="2" id="KW-0413">Isomerase</keyword>
<comment type="caution">
    <text evidence="2">The sequence shown here is derived from an EMBL/GenBank/DDBJ whole genome shotgun (WGS) entry which is preliminary data.</text>
</comment>
<dbReference type="PROSITE" id="PS51257">
    <property type="entry name" value="PROKAR_LIPOPROTEIN"/>
    <property type="match status" value="1"/>
</dbReference>
<dbReference type="Proteomes" id="UP001348397">
    <property type="component" value="Unassembled WGS sequence"/>
</dbReference>
<dbReference type="PANTHER" id="PTHR12110">
    <property type="entry name" value="HYDROXYPYRUVATE ISOMERASE"/>
    <property type="match status" value="1"/>
</dbReference>
<gene>
    <name evidence="2" type="ORF">SOP96_07495</name>
</gene>
<keyword evidence="3" id="KW-1185">Reference proteome</keyword>
<proteinExistence type="predicted"/>
<organism evidence="2 3">
    <name type="scientific">Chryseobacterium salviniae</name>
    <dbReference type="NCBI Taxonomy" id="3101750"/>
    <lineage>
        <taxon>Bacteria</taxon>
        <taxon>Pseudomonadati</taxon>
        <taxon>Bacteroidota</taxon>
        <taxon>Flavobacteriia</taxon>
        <taxon>Flavobacteriales</taxon>
        <taxon>Weeksellaceae</taxon>
        <taxon>Chryseobacterium group</taxon>
        <taxon>Chryseobacterium</taxon>
    </lineage>
</organism>
<accession>A0ABU6HRL3</accession>
<feature type="domain" description="Xylose isomerase-like TIM barrel" evidence="1">
    <location>
        <begin position="51"/>
        <end position="262"/>
    </location>
</feature>
<sequence length="290" mass="33695">MHRKDFIKLSSLGFLGLYSCGIFPLKKRQNTWAIQLYTVRDAMAASAEKTLERLAAMGFNGLEIYGYDGTFFGKNRKEFQQILKNTGLRVISSHHTTGIINKGQGTLLDNWEKSVEDLHFIGSEYMVCSYLFPEERMIENYKKLPELLENSGKITKEAGIEFAYHNHDFEFEKFDDTRNVYDFILENSSPELVKMELDLYWISKAGIDPLLYFDKYPGRFPLWHVKDMKAGTKDFTEIGNGTIDFERIFKVGKQAGLQYWFLEQDSSDKDIFESIRISSEFLAKNSFFLK</sequence>
<evidence type="ECO:0000313" key="2">
    <source>
        <dbReference type="EMBL" id="MEC3875548.1"/>
    </source>
</evidence>
<dbReference type="InterPro" id="IPR013022">
    <property type="entry name" value="Xyl_isomerase-like_TIM-brl"/>
</dbReference>
<dbReference type="GO" id="GO:0016853">
    <property type="term" value="F:isomerase activity"/>
    <property type="evidence" value="ECO:0007669"/>
    <property type="project" value="UniProtKB-KW"/>
</dbReference>
<evidence type="ECO:0000313" key="3">
    <source>
        <dbReference type="Proteomes" id="UP001348397"/>
    </source>
</evidence>
<dbReference type="RefSeq" id="WP_326320365.1">
    <property type="nucleotide sequence ID" value="NZ_JAYLAA010000027.1"/>
</dbReference>
<dbReference type="PANTHER" id="PTHR12110:SF41">
    <property type="entry name" value="INOSOSE DEHYDRATASE"/>
    <property type="match status" value="1"/>
</dbReference>
<dbReference type="InterPro" id="IPR050312">
    <property type="entry name" value="IolE/XylAMocC-like"/>
</dbReference>
<dbReference type="SUPFAM" id="SSF51658">
    <property type="entry name" value="Xylose isomerase-like"/>
    <property type="match status" value="1"/>
</dbReference>
<protein>
    <submittedName>
        <fullName evidence="2">Sugar phosphate isomerase/epimerase</fullName>
    </submittedName>
</protein>
<reference evidence="2 3" key="1">
    <citation type="submission" date="2024-01" db="EMBL/GenBank/DDBJ databases">
        <title>Chryseobacterium sp. T9W2-O.</title>
        <authorList>
            <person name="Maltman C."/>
        </authorList>
    </citation>
    <scope>NUCLEOTIDE SEQUENCE [LARGE SCALE GENOMIC DNA]</scope>
    <source>
        <strain evidence="2 3">T9W2-O</strain>
    </source>
</reference>
<evidence type="ECO:0000259" key="1">
    <source>
        <dbReference type="Pfam" id="PF01261"/>
    </source>
</evidence>
<dbReference type="EMBL" id="JAYLAA010000027">
    <property type="protein sequence ID" value="MEC3875548.1"/>
    <property type="molecule type" value="Genomic_DNA"/>
</dbReference>
<name>A0ABU6HRL3_9FLAO</name>